<proteinExistence type="predicted"/>
<comment type="caution">
    <text evidence="1">The sequence shown here is derived from an EMBL/GenBank/DDBJ whole genome shotgun (WGS) entry which is preliminary data.</text>
</comment>
<dbReference type="Proteomes" id="UP000543379">
    <property type="component" value="Unassembled WGS sequence"/>
</dbReference>
<sequence>MMSEVRKAVSNRLAKIEGHVKSIKKMTDENRSYDDIMLQMAAVKKALQSAEKVIFSEQMKEMVEQGEFNQKRVDSYIK</sequence>
<dbReference type="PANTHER" id="PTHR33677:SF5">
    <property type="entry name" value="TRANSCRIPTIONAL REPRESSOR FRMR"/>
    <property type="match status" value="1"/>
</dbReference>
<dbReference type="GO" id="GO:0003677">
    <property type="term" value="F:DNA binding"/>
    <property type="evidence" value="ECO:0007669"/>
    <property type="project" value="InterPro"/>
</dbReference>
<dbReference type="Pfam" id="PF02583">
    <property type="entry name" value="Trns_repr_metal"/>
    <property type="match status" value="1"/>
</dbReference>
<dbReference type="GO" id="GO:0045892">
    <property type="term" value="P:negative regulation of DNA-templated transcription"/>
    <property type="evidence" value="ECO:0007669"/>
    <property type="project" value="UniProtKB-ARBA"/>
</dbReference>
<evidence type="ECO:0000313" key="1">
    <source>
        <dbReference type="EMBL" id="MBC1316327.1"/>
    </source>
</evidence>
<accession>A0A841XYR4</accession>
<dbReference type="PANTHER" id="PTHR33677">
    <property type="entry name" value="TRANSCRIPTIONAL REPRESSOR FRMR-RELATED"/>
    <property type="match status" value="1"/>
</dbReference>
<dbReference type="InterPro" id="IPR003735">
    <property type="entry name" value="Metal_Tscrpt_repr"/>
</dbReference>
<gene>
    <name evidence="1" type="ORF">HB811_06010</name>
</gene>
<dbReference type="GO" id="GO:0046872">
    <property type="term" value="F:metal ion binding"/>
    <property type="evidence" value="ECO:0007669"/>
    <property type="project" value="InterPro"/>
</dbReference>
<organism evidence="1 2">
    <name type="scientific">Listeria booriae</name>
    <dbReference type="NCBI Taxonomy" id="1552123"/>
    <lineage>
        <taxon>Bacteria</taxon>
        <taxon>Bacillati</taxon>
        <taxon>Bacillota</taxon>
        <taxon>Bacilli</taxon>
        <taxon>Bacillales</taxon>
        <taxon>Listeriaceae</taxon>
        <taxon>Listeria</taxon>
    </lineage>
</organism>
<dbReference type="Gene3D" id="1.20.58.1000">
    <property type="entry name" value="Metal-sensitive repressor, helix protomer"/>
    <property type="match status" value="1"/>
</dbReference>
<name>A0A841XYR4_9LIST</name>
<reference evidence="1 2" key="1">
    <citation type="submission" date="2020-03" db="EMBL/GenBank/DDBJ databases">
        <title>Soil Listeria distribution.</title>
        <authorList>
            <person name="Liao J."/>
            <person name="Wiedmann M."/>
        </authorList>
    </citation>
    <scope>NUCLEOTIDE SEQUENCE [LARGE SCALE GENOMIC DNA]</scope>
    <source>
        <strain evidence="1 2">FSL L7-1816</strain>
    </source>
</reference>
<evidence type="ECO:0000313" key="2">
    <source>
        <dbReference type="Proteomes" id="UP000543379"/>
    </source>
</evidence>
<dbReference type="AlphaFoldDB" id="A0A841XYR4"/>
<dbReference type="EMBL" id="JAAROV010000001">
    <property type="protein sequence ID" value="MBC1316327.1"/>
    <property type="molecule type" value="Genomic_DNA"/>
</dbReference>
<protein>
    <submittedName>
        <fullName evidence="1">Metal-sensing transcriptional repressor</fullName>
    </submittedName>
</protein>
<dbReference type="InterPro" id="IPR038390">
    <property type="entry name" value="Metal_Tscrpt_repr_sf"/>
</dbReference>